<organism evidence="2 3">
    <name type="scientific">Vibrio azureus NBRC 104587</name>
    <dbReference type="NCBI Taxonomy" id="1219077"/>
    <lineage>
        <taxon>Bacteria</taxon>
        <taxon>Pseudomonadati</taxon>
        <taxon>Pseudomonadota</taxon>
        <taxon>Gammaproteobacteria</taxon>
        <taxon>Vibrionales</taxon>
        <taxon>Vibrionaceae</taxon>
        <taxon>Vibrio</taxon>
    </lineage>
</organism>
<dbReference type="RefSeq" id="WP_021710832.1">
    <property type="nucleotide sequence ID" value="NZ_BAOB01000125.1"/>
</dbReference>
<keyword evidence="3" id="KW-1185">Reference proteome</keyword>
<comment type="caution">
    <text evidence="2">The sequence shown here is derived from an EMBL/GenBank/DDBJ whole genome shotgun (WGS) entry which is preliminary data.</text>
</comment>
<dbReference type="GO" id="GO:0016862">
    <property type="term" value="F:intramolecular oxidoreductase activity, interconverting keto- and enol-groups"/>
    <property type="evidence" value="ECO:0007669"/>
    <property type="project" value="InterPro"/>
</dbReference>
<dbReference type="InterPro" id="IPR017284">
    <property type="entry name" value="Tautomerase_PptA"/>
</dbReference>
<dbReference type="GO" id="GO:0005737">
    <property type="term" value="C:cytoplasm"/>
    <property type="evidence" value="ECO:0007669"/>
    <property type="project" value="InterPro"/>
</dbReference>
<dbReference type="eggNOG" id="COG1942">
    <property type="taxonomic scope" value="Bacteria"/>
</dbReference>
<feature type="active site" description="Proton acceptor; via imino nitrogen" evidence="1">
    <location>
        <position position="2"/>
    </location>
</feature>
<dbReference type="EMBL" id="BATL01000060">
    <property type="protein sequence ID" value="GAD77089.1"/>
    <property type="molecule type" value="Genomic_DNA"/>
</dbReference>
<proteinExistence type="predicted"/>
<dbReference type="Gene3D" id="3.30.429.10">
    <property type="entry name" value="Macrophage Migration Inhibitory Factor"/>
    <property type="match status" value="1"/>
</dbReference>
<gene>
    <name evidence="2" type="ORF">VAZ01S_060_00390</name>
</gene>
<accession>U3C6R4</accession>
<dbReference type="InterPro" id="IPR014347">
    <property type="entry name" value="Tautomerase/MIF_sf"/>
</dbReference>
<reference evidence="2 3" key="1">
    <citation type="submission" date="2013-09" db="EMBL/GenBank/DDBJ databases">
        <title>Whole genome shotgun sequence of Vibrio azureus NBRC 104587.</title>
        <authorList>
            <person name="Isaki S."/>
            <person name="Hosoyama A."/>
            <person name="Numata M."/>
            <person name="Hashimoto M."/>
            <person name="Hosoyama Y."/>
            <person name="Tsuchikane K."/>
            <person name="Noguchi M."/>
            <person name="Hirakata S."/>
            <person name="Ichikawa N."/>
            <person name="Ohji S."/>
            <person name="Yamazoe A."/>
            <person name="Fujita N."/>
        </authorList>
    </citation>
    <scope>NUCLEOTIDE SEQUENCE [LARGE SCALE GENOMIC DNA]</scope>
    <source>
        <strain evidence="2 3">NBRC 104587</strain>
    </source>
</reference>
<dbReference type="OrthoDB" id="9799841at2"/>
<evidence type="ECO:0000313" key="2">
    <source>
        <dbReference type="EMBL" id="GAD77089.1"/>
    </source>
</evidence>
<dbReference type="PIRSF" id="PIRSF037799">
    <property type="entry name" value="Tautomer_YdcE_prd"/>
    <property type="match status" value="1"/>
</dbReference>
<dbReference type="STRING" id="1219077.VAZ01S_060_00390"/>
<dbReference type="Proteomes" id="UP000016567">
    <property type="component" value="Unassembled WGS sequence"/>
</dbReference>
<evidence type="ECO:0000313" key="3">
    <source>
        <dbReference type="Proteomes" id="UP000016567"/>
    </source>
</evidence>
<dbReference type="SUPFAM" id="SSF55331">
    <property type="entry name" value="Tautomerase/MIF"/>
    <property type="match status" value="1"/>
</dbReference>
<protein>
    <submittedName>
        <fullName evidence="2">Putative tautomerase</fullName>
    </submittedName>
</protein>
<name>U3C6R4_9VIBR</name>
<dbReference type="AlphaFoldDB" id="U3C6R4"/>
<sequence length="74" mass="8636">MPHVLIKHFPSHISREDKERIANKIANVISSGFDCPDEVVSVSMQDVEQELWNKDVYQPDIEDRQDILVKKPNY</sequence>
<evidence type="ECO:0000256" key="1">
    <source>
        <dbReference type="PIRSR" id="PIRSR037799-1"/>
    </source>
</evidence>